<evidence type="ECO:0000313" key="3">
    <source>
        <dbReference type="Proteomes" id="UP000190162"/>
    </source>
</evidence>
<gene>
    <name evidence="2" type="ORF">SAMN02745132_02432</name>
</gene>
<name>A0A1T4UT48_9GAMM</name>
<evidence type="ECO:0000256" key="1">
    <source>
        <dbReference type="SAM" id="SignalP"/>
    </source>
</evidence>
<organism evidence="2 3">
    <name type="scientific">Enterovibrio nigricans DSM 22720</name>
    <dbReference type="NCBI Taxonomy" id="1121868"/>
    <lineage>
        <taxon>Bacteria</taxon>
        <taxon>Pseudomonadati</taxon>
        <taxon>Pseudomonadota</taxon>
        <taxon>Gammaproteobacteria</taxon>
        <taxon>Vibrionales</taxon>
        <taxon>Vibrionaceae</taxon>
        <taxon>Enterovibrio</taxon>
    </lineage>
</organism>
<protein>
    <submittedName>
        <fullName evidence="2">Putative salt-induced outer membrane protein</fullName>
    </submittedName>
</protein>
<keyword evidence="3" id="KW-1185">Reference proteome</keyword>
<sequence>MVTHMASALSNTSLICLVALPVFANADILEPWQSEVELGFQALTGNSDSMTINSRLATDYISGPYRHTSEARFLLVEKDGEEDKRKTEAESQANYKFDPKRYVLGNVSYTDDKYGPYYTDLTFATGLGYQAIWREDLSLLLELGPGYRYQRPNVDEIDDDDVIMPYNVQEFIVRAQAELAWQINKNAEFEGRVTMISGSSNTSLEARASVSTSLIADLGIKLSTTQKYINEVPPGLKKRDSIFSVNMVYAF</sequence>
<reference evidence="3" key="1">
    <citation type="submission" date="2017-02" db="EMBL/GenBank/DDBJ databases">
        <authorList>
            <person name="Varghese N."/>
            <person name="Submissions S."/>
        </authorList>
    </citation>
    <scope>NUCLEOTIDE SEQUENCE [LARGE SCALE GENOMIC DNA]</scope>
    <source>
        <strain evidence="3">DSM 22720</strain>
    </source>
</reference>
<evidence type="ECO:0000313" key="2">
    <source>
        <dbReference type="EMBL" id="SKA55824.1"/>
    </source>
</evidence>
<dbReference type="EMBL" id="FUXU01000029">
    <property type="protein sequence ID" value="SKA55824.1"/>
    <property type="molecule type" value="Genomic_DNA"/>
</dbReference>
<keyword evidence="1" id="KW-0732">Signal</keyword>
<dbReference type="AlphaFoldDB" id="A0A1T4UT48"/>
<dbReference type="InterPro" id="IPR007433">
    <property type="entry name" value="DUF481"/>
</dbReference>
<dbReference type="Pfam" id="PF04338">
    <property type="entry name" value="DUF481"/>
    <property type="match status" value="1"/>
</dbReference>
<feature type="chain" id="PRO_5013001657" evidence="1">
    <location>
        <begin position="25"/>
        <end position="251"/>
    </location>
</feature>
<dbReference type="Proteomes" id="UP000190162">
    <property type="component" value="Unassembled WGS sequence"/>
</dbReference>
<feature type="signal peptide" evidence="1">
    <location>
        <begin position="1"/>
        <end position="24"/>
    </location>
</feature>
<accession>A0A1T4UT48</accession>
<proteinExistence type="predicted"/>